<feature type="transmembrane region" description="Helical" evidence="1">
    <location>
        <begin position="20"/>
        <end position="41"/>
    </location>
</feature>
<evidence type="ECO:0000256" key="1">
    <source>
        <dbReference type="SAM" id="Phobius"/>
    </source>
</evidence>
<keyword evidence="1" id="KW-0472">Membrane</keyword>
<accession>A0A5C2SLM6</accession>
<organism evidence="2 3">
    <name type="scientific">Lentinus tigrinus ALCF2SS1-6</name>
    <dbReference type="NCBI Taxonomy" id="1328759"/>
    <lineage>
        <taxon>Eukaryota</taxon>
        <taxon>Fungi</taxon>
        <taxon>Dikarya</taxon>
        <taxon>Basidiomycota</taxon>
        <taxon>Agaricomycotina</taxon>
        <taxon>Agaricomycetes</taxon>
        <taxon>Polyporales</taxon>
        <taxon>Polyporaceae</taxon>
        <taxon>Lentinus</taxon>
    </lineage>
</organism>
<proteinExistence type="predicted"/>
<keyword evidence="1" id="KW-1133">Transmembrane helix</keyword>
<sequence>MSLLNFGLGLGVRFGGVYLYHTWPCMSYPYLIFHFNTRLCARRMFRKHYSQFK</sequence>
<reference evidence="2" key="1">
    <citation type="journal article" date="2018" name="Genome Biol. Evol.">
        <title>Genomics and development of Lentinus tigrinus, a white-rot wood-decaying mushroom with dimorphic fruiting bodies.</title>
        <authorList>
            <person name="Wu B."/>
            <person name="Xu Z."/>
            <person name="Knudson A."/>
            <person name="Carlson A."/>
            <person name="Chen N."/>
            <person name="Kovaka S."/>
            <person name="LaButti K."/>
            <person name="Lipzen A."/>
            <person name="Pennachio C."/>
            <person name="Riley R."/>
            <person name="Schakwitz W."/>
            <person name="Umezawa K."/>
            <person name="Ohm R.A."/>
            <person name="Grigoriev I.V."/>
            <person name="Nagy L.G."/>
            <person name="Gibbons J."/>
            <person name="Hibbett D."/>
        </authorList>
    </citation>
    <scope>NUCLEOTIDE SEQUENCE [LARGE SCALE GENOMIC DNA]</scope>
    <source>
        <strain evidence="2">ALCF2SS1-6</strain>
    </source>
</reference>
<keyword evidence="3" id="KW-1185">Reference proteome</keyword>
<dbReference type="EMBL" id="ML122254">
    <property type="protein sequence ID" value="RPD64057.1"/>
    <property type="molecule type" value="Genomic_DNA"/>
</dbReference>
<protein>
    <submittedName>
        <fullName evidence="2">Uncharacterized protein</fullName>
    </submittedName>
</protein>
<evidence type="ECO:0000313" key="2">
    <source>
        <dbReference type="EMBL" id="RPD64057.1"/>
    </source>
</evidence>
<keyword evidence="1" id="KW-0812">Transmembrane</keyword>
<evidence type="ECO:0000313" key="3">
    <source>
        <dbReference type="Proteomes" id="UP000313359"/>
    </source>
</evidence>
<name>A0A5C2SLM6_9APHY</name>
<gene>
    <name evidence="2" type="ORF">L227DRAFT_316721</name>
</gene>
<dbReference type="AlphaFoldDB" id="A0A5C2SLM6"/>
<dbReference type="Proteomes" id="UP000313359">
    <property type="component" value="Unassembled WGS sequence"/>
</dbReference>